<evidence type="ECO:0000256" key="1">
    <source>
        <dbReference type="ARBA" id="ARBA00023015"/>
    </source>
</evidence>
<protein>
    <submittedName>
        <fullName evidence="7">FadR family transcriptional regulator</fullName>
    </submittedName>
    <submittedName>
        <fullName evidence="6">Transcriptional regulator, GntR family</fullName>
    </submittedName>
</protein>
<evidence type="ECO:0000256" key="2">
    <source>
        <dbReference type="ARBA" id="ARBA00023125"/>
    </source>
</evidence>
<sequence length="249" mass="28113">MFRPVVQKPRYRIAADQIAEQIRSGALAPGTKVPPDRELVEQLGVSRATVREALIALEIQGYVETRFGAGSYVVEHLPEYVLASDELPEFFDLVEARLHVEGTIASLAAKSCDASTTQRLRELIRKMVAESTPFEEIEAADRDFHLTIAKSTGNLVLVQMMRDIWDMRSKYPEWTRQNNLFGPDNDRSYYEDEHLAIVEPLEAGEPEAAKRAMQIHCLGFAQHGRLMTESSGSRSKERLLSEFEMTQGD</sequence>
<evidence type="ECO:0000313" key="7">
    <source>
        <dbReference type="EMBL" id="WCR03853.1"/>
    </source>
</evidence>
<dbReference type="RefSeq" id="WP_076527465.1">
    <property type="nucleotide sequence ID" value="NZ_CP067140.1"/>
</dbReference>
<proteinExistence type="predicted"/>
<evidence type="ECO:0000313" key="8">
    <source>
        <dbReference type="Proteomes" id="UP000186216"/>
    </source>
</evidence>
<dbReference type="Proteomes" id="UP000186216">
    <property type="component" value="Unassembled WGS sequence"/>
</dbReference>
<feature type="domain" description="HTH gntR-type" evidence="5">
    <location>
        <begin position="8"/>
        <end position="76"/>
    </location>
</feature>
<dbReference type="PROSITE" id="PS50949">
    <property type="entry name" value="HTH_GNTR"/>
    <property type="match status" value="1"/>
</dbReference>
<dbReference type="SMART" id="SM00895">
    <property type="entry name" value="FCD"/>
    <property type="match status" value="1"/>
</dbReference>
<dbReference type="Gene3D" id="1.10.10.10">
    <property type="entry name" value="Winged helix-like DNA-binding domain superfamily/Winged helix DNA-binding domain"/>
    <property type="match status" value="1"/>
</dbReference>
<dbReference type="SUPFAM" id="SSF48008">
    <property type="entry name" value="GntR ligand-binding domain-like"/>
    <property type="match status" value="1"/>
</dbReference>
<evidence type="ECO:0000256" key="4">
    <source>
        <dbReference type="SAM" id="MobiDB-lite"/>
    </source>
</evidence>
<dbReference type="AlphaFoldDB" id="A0AA46A6Z9"/>
<dbReference type="Proteomes" id="UP001215549">
    <property type="component" value="Chromosome"/>
</dbReference>
<evidence type="ECO:0000313" key="6">
    <source>
        <dbReference type="EMBL" id="SIT05424.1"/>
    </source>
</evidence>
<dbReference type="InterPro" id="IPR000524">
    <property type="entry name" value="Tscrpt_reg_HTH_GntR"/>
</dbReference>
<keyword evidence="1" id="KW-0805">Transcription regulation</keyword>
<dbReference type="InterPro" id="IPR036390">
    <property type="entry name" value="WH_DNA-bd_sf"/>
</dbReference>
<dbReference type="PRINTS" id="PR00035">
    <property type="entry name" value="HTHGNTR"/>
</dbReference>
<gene>
    <name evidence="7" type="ORF">JHX88_03565</name>
    <name evidence="6" type="ORF">SAMN05421772_11497</name>
</gene>
<keyword evidence="3" id="KW-0804">Transcription</keyword>
<dbReference type="CDD" id="cd07377">
    <property type="entry name" value="WHTH_GntR"/>
    <property type="match status" value="1"/>
</dbReference>
<dbReference type="EMBL" id="CP067140">
    <property type="protein sequence ID" value="WCR03853.1"/>
    <property type="molecule type" value="Genomic_DNA"/>
</dbReference>
<reference evidence="6 8" key="1">
    <citation type="submission" date="2017-01" db="EMBL/GenBank/DDBJ databases">
        <authorList>
            <person name="Varghese N."/>
            <person name="Submissions S."/>
        </authorList>
    </citation>
    <scope>NUCLEOTIDE SEQUENCE [LARGE SCALE GENOMIC DNA]</scope>
    <source>
        <strain evidence="6 8">DSM 18447</strain>
    </source>
</reference>
<reference evidence="7 9" key="2">
    <citation type="submission" date="2021-01" db="EMBL/GenBank/DDBJ databases">
        <title>Biogeographic distribution of Paracoccus.</title>
        <authorList>
            <person name="Hollensteiner J."/>
            <person name="Leineberger J."/>
            <person name="Brinkhoff T."/>
            <person name="Daniel R."/>
        </authorList>
    </citation>
    <scope>NUCLEOTIDE SEQUENCE [LARGE SCALE GENOMIC DNA]</scope>
    <source>
        <strain evidence="7 9">DSM 18447</strain>
    </source>
</reference>
<dbReference type="Pfam" id="PF07729">
    <property type="entry name" value="FCD"/>
    <property type="match status" value="1"/>
</dbReference>
<name>A0AA46A6Z9_9RHOB</name>
<evidence type="ECO:0000259" key="5">
    <source>
        <dbReference type="PROSITE" id="PS50949"/>
    </source>
</evidence>
<dbReference type="PANTHER" id="PTHR43537">
    <property type="entry name" value="TRANSCRIPTIONAL REGULATOR, GNTR FAMILY"/>
    <property type="match status" value="1"/>
</dbReference>
<dbReference type="SUPFAM" id="SSF46785">
    <property type="entry name" value="Winged helix' DNA-binding domain"/>
    <property type="match status" value="1"/>
</dbReference>
<organism evidence="6 8">
    <name type="scientific">Paracoccus saliphilus</name>
    <dbReference type="NCBI Taxonomy" id="405559"/>
    <lineage>
        <taxon>Bacteria</taxon>
        <taxon>Pseudomonadati</taxon>
        <taxon>Pseudomonadota</taxon>
        <taxon>Alphaproteobacteria</taxon>
        <taxon>Rhodobacterales</taxon>
        <taxon>Paracoccaceae</taxon>
        <taxon>Paracoccus</taxon>
    </lineage>
</organism>
<dbReference type="InterPro" id="IPR011711">
    <property type="entry name" value="GntR_C"/>
</dbReference>
<dbReference type="PANTHER" id="PTHR43537:SF5">
    <property type="entry name" value="UXU OPERON TRANSCRIPTIONAL REGULATOR"/>
    <property type="match status" value="1"/>
</dbReference>
<dbReference type="InterPro" id="IPR008920">
    <property type="entry name" value="TF_FadR/GntR_C"/>
</dbReference>
<dbReference type="Gene3D" id="1.20.120.530">
    <property type="entry name" value="GntR ligand-binding domain-like"/>
    <property type="match status" value="1"/>
</dbReference>
<dbReference type="EMBL" id="FTOU01000014">
    <property type="protein sequence ID" value="SIT05424.1"/>
    <property type="molecule type" value="Genomic_DNA"/>
</dbReference>
<dbReference type="SMART" id="SM00345">
    <property type="entry name" value="HTH_GNTR"/>
    <property type="match status" value="1"/>
</dbReference>
<dbReference type="GO" id="GO:0003677">
    <property type="term" value="F:DNA binding"/>
    <property type="evidence" value="ECO:0007669"/>
    <property type="project" value="UniProtKB-KW"/>
</dbReference>
<evidence type="ECO:0000313" key="9">
    <source>
        <dbReference type="Proteomes" id="UP001215549"/>
    </source>
</evidence>
<dbReference type="GO" id="GO:0003700">
    <property type="term" value="F:DNA-binding transcription factor activity"/>
    <property type="evidence" value="ECO:0007669"/>
    <property type="project" value="InterPro"/>
</dbReference>
<evidence type="ECO:0000256" key="3">
    <source>
        <dbReference type="ARBA" id="ARBA00023163"/>
    </source>
</evidence>
<keyword evidence="9" id="KW-1185">Reference proteome</keyword>
<dbReference type="Pfam" id="PF00392">
    <property type="entry name" value="GntR"/>
    <property type="match status" value="1"/>
</dbReference>
<dbReference type="InterPro" id="IPR036388">
    <property type="entry name" value="WH-like_DNA-bd_sf"/>
</dbReference>
<keyword evidence="2" id="KW-0238">DNA-binding</keyword>
<accession>A0AA46A6Z9</accession>
<feature type="region of interest" description="Disordered" evidence="4">
    <location>
        <begin position="229"/>
        <end position="249"/>
    </location>
</feature>